<dbReference type="InterPro" id="IPR025403">
    <property type="entry name" value="TgpA-like_C"/>
</dbReference>
<evidence type="ECO:0000313" key="3">
    <source>
        <dbReference type="Proteomes" id="UP000282674"/>
    </source>
</evidence>
<accession>A0A3M2M290</accession>
<dbReference type="Pfam" id="PF13559">
    <property type="entry name" value="DUF4129"/>
    <property type="match status" value="1"/>
</dbReference>
<sequence>LDHGVAWPSSETPRATARRLGDLLGLDDPAASALSRIARAEELARYAPADRTPPAADLLRADVRTMRSAFAASATAATRWRARLIPASTVAEARDAARVASERTALATGRAEHALARLVARVRAFLPKKPG</sequence>
<proteinExistence type="predicted"/>
<evidence type="ECO:0000259" key="1">
    <source>
        <dbReference type="Pfam" id="PF13559"/>
    </source>
</evidence>
<protein>
    <submittedName>
        <fullName evidence="2">DUF4129 domain-containing protein</fullName>
    </submittedName>
</protein>
<comment type="caution">
    <text evidence="2">The sequence shown here is derived from an EMBL/GenBank/DDBJ whole genome shotgun (WGS) entry which is preliminary data.</text>
</comment>
<gene>
    <name evidence="2" type="ORF">EBO15_19380</name>
</gene>
<evidence type="ECO:0000313" key="2">
    <source>
        <dbReference type="EMBL" id="RMI42595.1"/>
    </source>
</evidence>
<dbReference type="AlphaFoldDB" id="A0A3M2M290"/>
<dbReference type="Proteomes" id="UP000282674">
    <property type="component" value="Unassembled WGS sequence"/>
</dbReference>
<dbReference type="EMBL" id="RFFG01000032">
    <property type="protein sequence ID" value="RMI42595.1"/>
    <property type="molecule type" value="Genomic_DNA"/>
</dbReference>
<organism evidence="2 3">
    <name type="scientific">Actinomadura harenae</name>
    <dbReference type="NCBI Taxonomy" id="2483351"/>
    <lineage>
        <taxon>Bacteria</taxon>
        <taxon>Bacillati</taxon>
        <taxon>Actinomycetota</taxon>
        <taxon>Actinomycetes</taxon>
        <taxon>Streptosporangiales</taxon>
        <taxon>Thermomonosporaceae</taxon>
        <taxon>Actinomadura</taxon>
    </lineage>
</organism>
<reference evidence="2 3" key="1">
    <citation type="submission" date="2018-10" db="EMBL/GenBank/DDBJ databases">
        <title>Isolation from soil.</title>
        <authorList>
            <person name="Hu J."/>
        </authorList>
    </citation>
    <scope>NUCLEOTIDE SEQUENCE [LARGE SCALE GENOMIC DNA]</scope>
    <source>
        <strain evidence="2 3">NEAU-Ht49</strain>
    </source>
</reference>
<feature type="non-terminal residue" evidence="2">
    <location>
        <position position="1"/>
    </location>
</feature>
<name>A0A3M2M290_9ACTN</name>
<feature type="domain" description="Protein-glutamine gamma-glutamyltransferase-like C-terminal" evidence="1">
    <location>
        <begin position="2"/>
        <end position="64"/>
    </location>
</feature>
<keyword evidence="3" id="KW-1185">Reference proteome</keyword>
<dbReference type="RefSeq" id="WP_122195816.1">
    <property type="nucleotide sequence ID" value="NZ_RFFG01000032.1"/>
</dbReference>